<evidence type="ECO:0000313" key="2">
    <source>
        <dbReference type="Proteomes" id="UP000593571"/>
    </source>
</evidence>
<gene>
    <name evidence="1" type="ORF">HJG63_008525</name>
</gene>
<organism evidence="1 2">
    <name type="scientific">Rousettus aegyptiacus</name>
    <name type="common">Egyptian fruit bat</name>
    <name type="synonym">Pteropus aegyptiacus</name>
    <dbReference type="NCBI Taxonomy" id="9407"/>
    <lineage>
        <taxon>Eukaryota</taxon>
        <taxon>Metazoa</taxon>
        <taxon>Chordata</taxon>
        <taxon>Craniata</taxon>
        <taxon>Vertebrata</taxon>
        <taxon>Euteleostomi</taxon>
        <taxon>Mammalia</taxon>
        <taxon>Eutheria</taxon>
        <taxon>Laurasiatheria</taxon>
        <taxon>Chiroptera</taxon>
        <taxon>Yinpterochiroptera</taxon>
        <taxon>Pteropodoidea</taxon>
        <taxon>Pteropodidae</taxon>
        <taxon>Rousettinae</taxon>
        <taxon>Rousettus</taxon>
    </lineage>
</organism>
<reference evidence="1 2" key="1">
    <citation type="journal article" date="2020" name="Nature">
        <title>Six reference-quality genomes reveal evolution of bat adaptations.</title>
        <authorList>
            <person name="Jebb D."/>
            <person name="Huang Z."/>
            <person name="Pippel M."/>
            <person name="Hughes G.M."/>
            <person name="Lavrichenko K."/>
            <person name="Devanna P."/>
            <person name="Winkler S."/>
            <person name="Jermiin L.S."/>
            <person name="Skirmuntt E.C."/>
            <person name="Katzourakis A."/>
            <person name="Burkitt-Gray L."/>
            <person name="Ray D.A."/>
            <person name="Sullivan K.A.M."/>
            <person name="Roscito J.G."/>
            <person name="Kirilenko B.M."/>
            <person name="Davalos L.M."/>
            <person name="Corthals A.P."/>
            <person name="Power M.L."/>
            <person name="Jones G."/>
            <person name="Ransome R.D."/>
            <person name="Dechmann D.K.N."/>
            <person name="Locatelli A.G."/>
            <person name="Puechmaille S.J."/>
            <person name="Fedrigo O."/>
            <person name="Jarvis E.D."/>
            <person name="Hiller M."/>
            <person name="Vernes S.C."/>
            <person name="Myers E.W."/>
            <person name="Teeling E.C."/>
        </authorList>
    </citation>
    <scope>NUCLEOTIDE SEQUENCE [LARGE SCALE GENOMIC DNA]</scope>
    <source>
        <strain evidence="1">MRouAeg1</strain>
        <tissue evidence="1">Muscle</tissue>
    </source>
</reference>
<protein>
    <submittedName>
        <fullName evidence="1">Uncharacterized protein</fullName>
    </submittedName>
</protein>
<accession>A0A7J8DHH4</accession>
<dbReference type="AlphaFoldDB" id="A0A7J8DHH4"/>
<dbReference type="EMBL" id="JACASE010000012">
    <property type="protein sequence ID" value="KAF6422684.1"/>
    <property type="molecule type" value="Genomic_DNA"/>
</dbReference>
<sequence length="141" mass="15472">MVFMPGARKRPAWHPRCSPVVGSTDLGDVGGHPLCGPWQRASPLLLVSLGVCEARPSAGKMRGEGGYLSKHHTRTPVEHSLTTDLPLLRSVLVVGRDVFPKCLLSKGSSEERWRRYAYPRSPVVLLRRVRGSGLVEAEPLL</sequence>
<keyword evidence="2" id="KW-1185">Reference proteome</keyword>
<comment type="caution">
    <text evidence="1">The sequence shown here is derived from an EMBL/GenBank/DDBJ whole genome shotgun (WGS) entry which is preliminary data.</text>
</comment>
<evidence type="ECO:0000313" key="1">
    <source>
        <dbReference type="EMBL" id="KAF6422684.1"/>
    </source>
</evidence>
<dbReference type="Proteomes" id="UP000593571">
    <property type="component" value="Unassembled WGS sequence"/>
</dbReference>
<proteinExistence type="predicted"/>
<name>A0A7J8DHH4_ROUAE</name>